<dbReference type="SMART" id="SM00409">
    <property type="entry name" value="IG"/>
    <property type="match status" value="1"/>
</dbReference>
<dbReference type="InterPro" id="IPR036179">
    <property type="entry name" value="Ig-like_dom_sf"/>
</dbReference>
<protein>
    <recommendedName>
        <fullName evidence="2">Ig-like domain-containing protein</fullName>
    </recommendedName>
</protein>
<dbReference type="PROSITE" id="PS50835">
    <property type="entry name" value="IG_LIKE"/>
    <property type="match status" value="1"/>
</dbReference>
<feature type="region of interest" description="Disordered" evidence="1">
    <location>
        <begin position="1"/>
        <end position="23"/>
    </location>
</feature>
<dbReference type="Pfam" id="PF13927">
    <property type="entry name" value="Ig_3"/>
    <property type="match status" value="1"/>
</dbReference>
<evidence type="ECO:0000313" key="4">
    <source>
        <dbReference type="EMBL" id="KAL0200262.1"/>
    </source>
</evidence>
<evidence type="ECO:0000259" key="2">
    <source>
        <dbReference type="PROSITE" id="PS50835"/>
    </source>
</evidence>
<dbReference type="AlphaFoldDB" id="A0ABD0RNU4"/>
<dbReference type="SUPFAM" id="SSF48726">
    <property type="entry name" value="Immunoglobulin"/>
    <property type="match status" value="1"/>
</dbReference>
<sequence length="88" mass="9432">PPNIPKIQLSHTEEPKEGDNISIFCSSSGGPAQLKLYRQSQSAAIEGPNNSTVLLNISSIQIADAGIYICEAKNDFGTERSTINITVK</sequence>
<feature type="non-terminal residue" evidence="3">
    <location>
        <position position="88"/>
    </location>
</feature>
<comment type="caution">
    <text evidence="3">The sequence shown here is derived from an EMBL/GenBank/DDBJ whole genome shotgun (WGS) entry which is preliminary data.</text>
</comment>
<dbReference type="EMBL" id="JAMKFB020000002">
    <property type="protein sequence ID" value="KAL0200262.1"/>
    <property type="molecule type" value="Genomic_DNA"/>
</dbReference>
<gene>
    <name evidence="3" type="ORF">M9458_002838</name>
    <name evidence="4" type="ORF">M9458_003449</name>
</gene>
<dbReference type="InterPro" id="IPR007110">
    <property type="entry name" value="Ig-like_dom"/>
</dbReference>
<dbReference type="Gene3D" id="2.60.40.10">
    <property type="entry name" value="Immunoglobulins"/>
    <property type="match status" value="1"/>
</dbReference>
<evidence type="ECO:0000313" key="5">
    <source>
        <dbReference type="Proteomes" id="UP001529510"/>
    </source>
</evidence>
<evidence type="ECO:0000313" key="3">
    <source>
        <dbReference type="EMBL" id="KAL0199651.1"/>
    </source>
</evidence>
<dbReference type="Proteomes" id="UP001529510">
    <property type="component" value="Unassembled WGS sequence"/>
</dbReference>
<feature type="domain" description="Ig-like" evidence="2">
    <location>
        <begin position="2"/>
        <end position="86"/>
    </location>
</feature>
<keyword evidence="5" id="KW-1185">Reference proteome</keyword>
<name>A0ABD0RNU4_CIRMR</name>
<dbReference type="InterPro" id="IPR003599">
    <property type="entry name" value="Ig_sub"/>
</dbReference>
<reference evidence="3 5" key="1">
    <citation type="submission" date="2024-05" db="EMBL/GenBank/DDBJ databases">
        <title>Genome sequencing and assembly of Indian major carp, Cirrhinus mrigala (Hamilton, 1822).</title>
        <authorList>
            <person name="Mohindra V."/>
            <person name="Chowdhury L.M."/>
            <person name="Lal K."/>
            <person name="Jena J.K."/>
        </authorList>
    </citation>
    <scope>NUCLEOTIDE SEQUENCE [LARGE SCALE GENOMIC DNA]</scope>
    <source>
        <strain evidence="3">CM1030</strain>
        <tissue evidence="3">Blood</tissue>
    </source>
</reference>
<accession>A0ABD0RNU4</accession>
<dbReference type="CDD" id="cd00096">
    <property type="entry name" value="Ig"/>
    <property type="match status" value="1"/>
</dbReference>
<dbReference type="InterPro" id="IPR013783">
    <property type="entry name" value="Ig-like_fold"/>
</dbReference>
<dbReference type="EMBL" id="JAMKFB020000002">
    <property type="protein sequence ID" value="KAL0199651.1"/>
    <property type="molecule type" value="Genomic_DNA"/>
</dbReference>
<evidence type="ECO:0000256" key="1">
    <source>
        <dbReference type="SAM" id="MobiDB-lite"/>
    </source>
</evidence>
<feature type="non-terminal residue" evidence="3">
    <location>
        <position position="1"/>
    </location>
</feature>
<organism evidence="3 5">
    <name type="scientific">Cirrhinus mrigala</name>
    <name type="common">Mrigala</name>
    <dbReference type="NCBI Taxonomy" id="683832"/>
    <lineage>
        <taxon>Eukaryota</taxon>
        <taxon>Metazoa</taxon>
        <taxon>Chordata</taxon>
        <taxon>Craniata</taxon>
        <taxon>Vertebrata</taxon>
        <taxon>Euteleostomi</taxon>
        <taxon>Actinopterygii</taxon>
        <taxon>Neopterygii</taxon>
        <taxon>Teleostei</taxon>
        <taxon>Ostariophysi</taxon>
        <taxon>Cypriniformes</taxon>
        <taxon>Cyprinidae</taxon>
        <taxon>Labeoninae</taxon>
        <taxon>Labeonini</taxon>
        <taxon>Cirrhinus</taxon>
    </lineage>
</organism>
<proteinExistence type="predicted"/>